<dbReference type="EMBL" id="JAKROA010000007">
    <property type="protein sequence ID" value="KAL5105847.1"/>
    <property type="molecule type" value="Genomic_DNA"/>
</dbReference>
<reference evidence="2 3" key="1">
    <citation type="journal article" date="2022" name="Front. Cell. Infect. Microbiol.">
        <title>The Genomes of Two Strains of Taenia crassiceps the Animal Model for the Study of Human Cysticercosis.</title>
        <authorList>
            <person name="Bobes R.J."/>
            <person name="Estrada K."/>
            <person name="Rios-Valencia D.G."/>
            <person name="Calderon-Gallegos A."/>
            <person name="de la Torre P."/>
            <person name="Carrero J.C."/>
            <person name="Sanchez-Flores A."/>
            <person name="Laclette J.P."/>
        </authorList>
    </citation>
    <scope>NUCLEOTIDE SEQUENCE [LARGE SCALE GENOMIC DNA]</scope>
    <source>
        <strain evidence="2">WFUcys</strain>
    </source>
</reference>
<evidence type="ECO:0000256" key="1">
    <source>
        <dbReference type="SAM" id="MobiDB-lite"/>
    </source>
</evidence>
<proteinExistence type="predicted"/>
<gene>
    <name evidence="2" type="ORF">TcWFU_006643</name>
</gene>
<feature type="compositionally biased region" description="Low complexity" evidence="1">
    <location>
        <begin position="29"/>
        <end position="51"/>
    </location>
</feature>
<accession>A0ABR4Q8C9</accession>
<organism evidence="2 3">
    <name type="scientific">Taenia crassiceps</name>
    <dbReference type="NCBI Taxonomy" id="6207"/>
    <lineage>
        <taxon>Eukaryota</taxon>
        <taxon>Metazoa</taxon>
        <taxon>Spiralia</taxon>
        <taxon>Lophotrochozoa</taxon>
        <taxon>Platyhelminthes</taxon>
        <taxon>Cestoda</taxon>
        <taxon>Eucestoda</taxon>
        <taxon>Cyclophyllidea</taxon>
        <taxon>Taeniidae</taxon>
        <taxon>Taenia</taxon>
    </lineage>
</organism>
<name>A0ABR4Q8C9_9CEST</name>
<dbReference type="Proteomes" id="UP001651158">
    <property type="component" value="Unassembled WGS sequence"/>
</dbReference>
<keyword evidence="3" id="KW-1185">Reference proteome</keyword>
<protein>
    <submittedName>
        <fullName evidence="2">Uncharacterized protein</fullName>
    </submittedName>
</protein>
<comment type="caution">
    <text evidence="2">The sequence shown here is derived from an EMBL/GenBank/DDBJ whole genome shotgun (WGS) entry which is preliminary data.</text>
</comment>
<feature type="region of interest" description="Disordered" evidence="1">
    <location>
        <begin position="28"/>
        <end position="54"/>
    </location>
</feature>
<evidence type="ECO:0000313" key="2">
    <source>
        <dbReference type="EMBL" id="KAL5105847.1"/>
    </source>
</evidence>
<sequence length="77" mass="7994">MTIELAGALMRPRNKATDVSCLTSVCQLPTPSTTSTESTSTSTTPTTTTSSDALRAGPAVIQMLNVIVALLLTPMLL</sequence>
<evidence type="ECO:0000313" key="3">
    <source>
        <dbReference type="Proteomes" id="UP001651158"/>
    </source>
</evidence>